<reference evidence="6 7" key="1">
    <citation type="submission" date="2015-12" db="EMBL/GenBank/DDBJ databases">
        <authorList>
            <person name="Shamseldin A."/>
            <person name="Moawad H."/>
            <person name="Abd El-Rahim W.M."/>
            <person name="Sadowsky M.J."/>
        </authorList>
    </citation>
    <scope>NUCLEOTIDE SEQUENCE [LARGE SCALE GENOMIC DNA]</scope>
    <source>
        <strain evidence="6 7">WF1</strain>
    </source>
</reference>
<keyword evidence="3" id="KW-1003">Cell membrane</keyword>
<dbReference type="GO" id="GO:0005886">
    <property type="term" value="C:plasma membrane"/>
    <property type="evidence" value="ECO:0007669"/>
    <property type="project" value="UniProtKB-SubCell"/>
</dbReference>
<dbReference type="EC" id="4.2.2.-" evidence="3"/>
<evidence type="ECO:0000313" key="7">
    <source>
        <dbReference type="Proteomes" id="UP000191980"/>
    </source>
</evidence>
<dbReference type="PANTHER" id="PTHR34183:SF8">
    <property type="entry name" value="ENDOLYTIC PEPTIDOGLYCAN TRANSGLYCOSYLASE RLPA-RELATED"/>
    <property type="match status" value="1"/>
</dbReference>
<dbReference type="STRING" id="1420851.AU255_08145"/>
<dbReference type="EMBL" id="LPUF01000001">
    <property type="protein sequence ID" value="OQK17821.1"/>
    <property type="molecule type" value="Genomic_DNA"/>
</dbReference>
<keyword evidence="2 3" id="KW-0961">Cell wall biogenesis/degradation</keyword>
<keyword evidence="3" id="KW-0472">Membrane</keyword>
<dbReference type="RefSeq" id="WP_080522430.1">
    <property type="nucleotide sequence ID" value="NZ_LPUF01000001.1"/>
</dbReference>
<comment type="caution">
    <text evidence="6">The sequence shown here is derived from an EMBL/GenBank/DDBJ whole genome shotgun (WGS) entry which is preliminary data.</text>
</comment>
<dbReference type="SUPFAM" id="SSF50685">
    <property type="entry name" value="Barwin-like endoglucanases"/>
    <property type="match status" value="1"/>
</dbReference>
<evidence type="ECO:0000256" key="2">
    <source>
        <dbReference type="ARBA" id="ARBA00023316"/>
    </source>
</evidence>
<comment type="similarity">
    <text evidence="3 4">Belongs to the RlpA family.</text>
</comment>
<protein>
    <recommendedName>
        <fullName evidence="3">Endolytic peptidoglycan transglycosylase RlpA</fullName>
        <ecNumber evidence="3">4.2.2.-</ecNumber>
    </recommendedName>
</protein>
<dbReference type="Pfam" id="PF03330">
    <property type="entry name" value="DPBB_1"/>
    <property type="match status" value="1"/>
</dbReference>
<sequence>MKNYIIRPLVFLASITIIGCSSVRPESGSEWIGYTQSGRASFYADKHQFKKTANGELYNHDLKTAAHKKIPFGTKVKVTNVNNGKSVVVKINDRGPFVKGRIVDLSKSAFNSIGNTSSGLISVQIEVVK</sequence>
<evidence type="ECO:0000256" key="3">
    <source>
        <dbReference type="HAMAP-Rule" id="MF_02071"/>
    </source>
</evidence>
<keyword evidence="7" id="KW-1185">Reference proteome</keyword>
<comment type="subcellular location">
    <subcellularLocation>
        <location evidence="3">Cell membrane</location>
        <topology evidence="3">Lipid-anchor</topology>
    </subcellularLocation>
</comment>
<dbReference type="GO" id="GO:0008932">
    <property type="term" value="F:lytic endotransglycosylase activity"/>
    <property type="evidence" value="ECO:0007669"/>
    <property type="project" value="UniProtKB-UniRule"/>
</dbReference>
<proteinExistence type="inferred from homology"/>
<dbReference type="PANTHER" id="PTHR34183">
    <property type="entry name" value="ENDOLYTIC PEPTIDOGLYCAN TRANSGLYCOSYLASE RLPA"/>
    <property type="match status" value="1"/>
</dbReference>
<dbReference type="InterPro" id="IPR034718">
    <property type="entry name" value="RlpA"/>
</dbReference>
<evidence type="ECO:0000256" key="1">
    <source>
        <dbReference type="ARBA" id="ARBA00023239"/>
    </source>
</evidence>
<name>A0A1V8M8C7_9GAMM</name>
<dbReference type="OrthoDB" id="9779128at2"/>
<keyword evidence="1 3" id="KW-0456">Lyase</keyword>
<comment type="function">
    <text evidence="3">Lytic transglycosylase with a strong preference for naked glycan strands that lack stem peptides.</text>
</comment>
<feature type="domain" description="RlpA-like protein double-psi beta-barrel" evidence="5">
    <location>
        <begin position="35"/>
        <end position="125"/>
    </location>
</feature>
<keyword evidence="3" id="KW-0449">Lipoprotein</keyword>
<organism evidence="6 7">
    <name type="scientific">Methyloprofundus sedimenti</name>
    <dbReference type="NCBI Taxonomy" id="1420851"/>
    <lineage>
        <taxon>Bacteria</taxon>
        <taxon>Pseudomonadati</taxon>
        <taxon>Pseudomonadota</taxon>
        <taxon>Gammaproteobacteria</taxon>
        <taxon>Methylococcales</taxon>
        <taxon>Methylococcaceae</taxon>
        <taxon>Methyloprofundus</taxon>
    </lineage>
</organism>
<dbReference type="InterPro" id="IPR036908">
    <property type="entry name" value="RlpA-like_sf"/>
</dbReference>
<dbReference type="Proteomes" id="UP000191980">
    <property type="component" value="Unassembled WGS sequence"/>
</dbReference>
<dbReference type="PROSITE" id="PS51257">
    <property type="entry name" value="PROKAR_LIPOPROTEIN"/>
    <property type="match status" value="1"/>
</dbReference>
<dbReference type="GO" id="GO:0000270">
    <property type="term" value="P:peptidoglycan metabolic process"/>
    <property type="evidence" value="ECO:0007669"/>
    <property type="project" value="UniProtKB-UniRule"/>
</dbReference>
<dbReference type="NCBIfam" id="TIGR00413">
    <property type="entry name" value="rlpA"/>
    <property type="match status" value="1"/>
</dbReference>
<accession>A0A1V8M8C7</accession>
<keyword evidence="3" id="KW-0564">Palmitate</keyword>
<evidence type="ECO:0000259" key="5">
    <source>
        <dbReference type="Pfam" id="PF03330"/>
    </source>
</evidence>
<dbReference type="AlphaFoldDB" id="A0A1V8M8C7"/>
<dbReference type="CDD" id="cd22268">
    <property type="entry name" value="DPBB_RlpA-like"/>
    <property type="match status" value="1"/>
</dbReference>
<dbReference type="Gene3D" id="2.40.40.10">
    <property type="entry name" value="RlpA-like domain"/>
    <property type="match status" value="1"/>
</dbReference>
<gene>
    <name evidence="3" type="primary">rlpA</name>
    <name evidence="6" type="ORF">AU255_08145</name>
</gene>
<dbReference type="InterPro" id="IPR012997">
    <property type="entry name" value="RplA"/>
</dbReference>
<dbReference type="GO" id="GO:0071555">
    <property type="term" value="P:cell wall organization"/>
    <property type="evidence" value="ECO:0007669"/>
    <property type="project" value="UniProtKB-KW"/>
</dbReference>
<dbReference type="InterPro" id="IPR009009">
    <property type="entry name" value="RlpA-like_DPBB"/>
</dbReference>
<evidence type="ECO:0000313" key="6">
    <source>
        <dbReference type="EMBL" id="OQK17821.1"/>
    </source>
</evidence>
<dbReference type="HAMAP" id="MF_02071">
    <property type="entry name" value="RlpA"/>
    <property type="match status" value="1"/>
</dbReference>
<evidence type="ECO:0000256" key="4">
    <source>
        <dbReference type="RuleBase" id="RU003495"/>
    </source>
</evidence>